<organism evidence="2 3">
    <name type="scientific">Ramazzottius varieornatus</name>
    <name type="common">Water bear</name>
    <name type="synonym">Tardigrade</name>
    <dbReference type="NCBI Taxonomy" id="947166"/>
    <lineage>
        <taxon>Eukaryota</taxon>
        <taxon>Metazoa</taxon>
        <taxon>Ecdysozoa</taxon>
        <taxon>Tardigrada</taxon>
        <taxon>Eutardigrada</taxon>
        <taxon>Parachela</taxon>
        <taxon>Hypsibioidea</taxon>
        <taxon>Ramazzottiidae</taxon>
        <taxon>Ramazzottius</taxon>
    </lineage>
</organism>
<keyword evidence="3" id="KW-1185">Reference proteome</keyword>
<name>A0A1D1VR01_RAMVA</name>
<evidence type="ECO:0000313" key="3">
    <source>
        <dbReference type="Proteomes" id="UP000186922"/>
    </source>
</evidence>
<comment type="caution">
    <text evidence="2">The sequence shown here is derived from an EMBL/GenBank/DDBJ whole genome shotgun (WGS) entry which is preliminary data.</text>
</comment>
<sequence length="82" mass="9119">MSRLFLSGTFFVFSSVYPILPLPPDCPAYRTIRRKSRHHSIPAQCLLSSFGPAARAPLITTDTFTSTNGLPFTDLQECLDDN</sequence>
<proteinExistence type="predicted"/>
<dbReference type="EMBL" id="BDGG01000006">
    <property type="protein sequence ID" value="GAV00979.1"/>
    <property type="molecule type" value="Genomic_DNA"/>
</dbReference>
<evidence type="ECO:0000256" key="1">
    <source>
        <dbReference type="SAM" id="SignalP"/>
    </source>
</evidence>
<evidence type="ECO:0000313" key="2">
    <source>
        <dbReference type="EMBL" id="GAV00979.1"/>
    </source>
</evidence>
<gene>
    <name evidence="2" type="primary">RvY_11758-1</name>
    <name evidence="2" type="synonym">RvY_11758.1</name>
    <name evidence="2" type="ORF">RvY_11758</name>
</gene>
<keyword evidence="1" id="KW-0732">Signal</keyword>
<dbReference type="AlphaFoldDB" id="A0A1D1VR01"/>
<evidence type="ECO:0008006" key="4">
    <source>
        <dbReference type="Google" id="ProtNLM"/>
    </source>
</evidence>
<accession>A0A1D1VR01</accession>
<dbReference type="Proteomes" id="UP000186922">
    <property type="component" value="Unassembled WGS sequence"/>
</dbReference>
<protein>
    <recommendedName>
        <fullName evidence="4">Secreted protein</fullName>
    </recommendedName>
</protein>
<feature type="signal peptide" evidence="1">
    <location>
        <begin position="1"/>
        <end position="21"/>
    </location>
</feature>
<reference evidence="2 3" key="1">
    <citation type="journal article" date="2016" name="Nat. Commun.">
        <title>Extremotolerant tardigrade genome and improved radiotolerance of human cultured cells by tardigrade-unique protein.</title>
        <authorList>
            <person name="Hashimoto T."/>
            <person name="Horikawa D.D."/>
            <person name="Saito Y."/>
            <person name="Kuwahara H."/>
            <person name="Kozuka-Hata H."/>
            <person name="Shin-I T."/>
            <person name="Minakuchi Y."/>
            <person name="Ohishi K."/>
            <person name="Motoyama A."/>
            <person name="Aizu T."/>
            <person name="Enomoto A."/>
            <person name="Kondo K."/>
            <person name="Tanaka S."/>
            <person name="Hara Y."/>
            <person name="Koshikawa S."/>
            <person name="Sagara H."/>
            <person name="Miura T."/>
            <person name="Yokobori S."/>
            <person name="Miyagawa K."/>
            <person name="Suzuki Y."/>
            <person name="Kubo T."/>
            <person name="Oyama M."/>
            <person name="Kohara Y."/>
            <person name="Fujiyama A."/>
            <person name="Arakawa K."/>
            <person name="Katayama T."/>
            <person name="Toyoda A."/>
            <person name="Kunieda T."/>
        </authorList>
    </citation>
    <scope>NUCLEOTIDE SEQUENCE [LARGE SCALE GENOMIC DNA]</scope>
    <source>
        <strain evidence="2 3">YOKOZUNA-1</strain>
    </source>
</reference>
<feature type="chain" id="PRO_5008898731" description="Secreted protein" evidence="1">
    <location>
        <begin position="22"/>
        <end position="82"/>
    </location>
</feature>